<dbReference type="InterPro" id="IPR001647">
    <property type="entry name" value="HTH_TetR"/>
</dbReference>
<accession>A0A9D1PKS3</accession>
<evidence type="ECO:0000256" key="2">
    <source>
        <dbReference type="ARBA" id="ARBA00023125"/>
    </source>
</evidence>
<comment type="caution">
    <text evidence="5">The sequence shown here is derived from an EMBL/GenBank/DDBJ whole genome shotgun (WGS) entry which is preliminary data.</text>
</comment>
<dbReference type="PRINTS" id="PR00455">
    <property type="entry name" value="HTHTETR"/>
</dbReference>
<dbReference type="GO" id="GO:0003677">
    <property type="term" value="F:DNA binding"/>
    <property type="evidence" value="ECO:0007669"/>
    <property type="project" value="UniProtKB-UniRule"/>
</dbReference>
<reference evidence="5" key="2">
    <citation type="submission" date="2021-04" db="EMBL/GenBank/DDBJ databases">
        <authorList>
            <person name="Gilroy R."/>
        </authorList>
    </citation>
    <scope>NUCLEOTIDE SEQUENCE</scope>
    <source>
        <strain evidence="5">CHK169-2315</strain>
    </source>
</reference>
<dbReference type="PANTHER" id="PTHR43479">
    <property type="entry name" value="ACREF/ENVCD OPERON REPRESSOR-RELATED"/>
    <property type="match status" value="1"/>
</dbReference>
<dbReference type="InterPro" id="IPR009057">
    <property type="entry name" value="Homeodomain-like_sf"/>
</dbReference>
<sequence length="282" mass="33582">MGKQQLIMDKALELFGKQGINDTTVQQITNDCNMSKGAFYLAFKSKDELITALIDRFMIEYTSDVDQMVRNEEKEVLLRQFFVYSYHFSLRHQPFSNLYIKEQIHKLNEQLIEKMKYYNQLLNESLFRLVDRLYKQKSDYEKYELVWIIKAFMQIYQKFSFEENGEIDMELFVTSCVEKIDLIATHSETTFVTEDLMLQIKWDYIKVDEQMLTSKIMESMEEIENPILVQSLQLLHEHLEKKNLPDAVIHGLLQNIQHSIVCKEVRYLYQIYIDREGNSGVS</sequence>
<organism evidence="5 6">
    <name type="scientific">Candidatus Pseudogracilibacillus intestinigallinarum</name>
    <dbReference type="NCBI Taxonomy" id="2838742"/>
    <lineage>
        <taxon>Bacteria</taxon>
        <taxon>Bacillati</taxon>
        <taxon>Bacillota</taxon>
        <taxon>Bacilli</taxon>
        <taxon>Bacillales</taxon>
        <taxon>Bacillaceae</taxon>
        <taxon>Pseudogracilibacillus</taxon>
    </lineage>
</organism>
<dbReference type="InterPro" id="IPR050624">
    <property type="entry name" value="HTH-type_Tx_Regulator"/>
</dbReference>
<dbReference type="EMBL" id="DXHX01000028">
    <property type="protein sequence ID" value="HIV73867.1"/>
    <property type="molecule type" value="Genomic_DNA"/>
</dbReference>
<feature type="domain" description="HTH tetR-type" evidence="4">
    <location>
        <begin position="1"/>
        <end position="61"/>
    </location>
</feature>
<protein>
    <submittedName>
        <fullName evidence="5">TetR/AcrR family transcriptional regulator</fullName>
    </submittedName>
</protein>
<dbReference type="PANTHER" id="PTHR43479:SF11">
    <property type="entry name" value="ACREF_ENVCD OPERON REPRESSOR-RELATED"/>
    <property type="match status" value="1"/>
</dbReference>
<dbReference type="PROSITE" id="PS50977">
    <property type="entry name" value="HTH_TETR_2"/>
    <property type="match status" value="1"/>
</dbReference>
<evidence type="ECO:0000256" key="1">
    <source>
        <dbReference type="ARBA" id="ARBA00022491"/>
    </source>
</evidence>
<proteinExistence type="predicted"/>
<feature type="DNA-binding region" description="H-T-H motif" evidence="3">
    <location>
        <begin position="24"/>
        <end position="43"/>
    </location>
</feature>
<dbReference type="Gene3D" id="1.10.357.10">
    <property type="entry name" value="Tetracycline Repressor, domain 2"/>
    <property type="match status" value="1"/>
</dbReference>
<evidence type="ECO:0000259" key="4">
    <source>
        <dbReference type="PROSITE" id="PS50977"/>
    </source>
</evidence>
<evidence type="ECO:0000313" key="5">
    <source>
        <dbReference type="EMBL" id="HIV73867.1"/>
    </source>
</evidence>
<keyword evidence="2 3" id="KW-0238">DNA-binding</keyword>
<reference evidence="5" key="1">
    <citation type="journal article" date="2021" name="PeerJ">
        <title>Extensive microbial diversity within the chicken gut microbiome revealed by metagenomics and culture.</title>
        <authorList>
            <person name="Gilroy R."/>
            <person name="Ravi A."/>
            <person name="Getino M."/>
            <person name="Pursley I."/>
            <person name="Horton D.L."/>
            <person name="Alikhan N.F."/>
            <person name="Baker D."/>
            <person name="Gharbi K."/>
            <person name="Hall N."/>
            <person name="Watson M."/>
            <person name="Adriaenssens E.M."/>
            <person name="Foster-Nyarko E."/>
            <person name="Jarju S."/>
            <person name="Secka A."/>
            <person name="Antonio M."/>
            <person name="Oren A."/>
            <person name="Chaudhuri R.R."/>
            <person name="La Ragione R."/>
            <person name="Hildebrand F."/>
            <person name="Pallen M.J."/>
        </authorList>
    </citation>
    <scope>NUCLEOTIDE SEQUENCE</scope>
    <source>
        <strain evidence="5">CHK169-2315</strain>
    </source>
</reference>
<keyword evidence="1" id="KW-0678">Repressor</keyword>
<evidence type="ECO:0000256" key="3">
    <source>
        <dbReference type="PROSITE-ProRule" id="PRU00335"/>
    </source>
</evidence>
<dbReference type="Proteomes" id="UP000823937">
    <property type="component" value="Unassembled WGS sequence"/>
</dbReference>
<evidence type="ECO:0000313" key="6">
    <source>
        <dbReference type="Proteomes" id="UP000823937"/>
    </source>
</evidence>
<dbReference type="SUPFAM" id="SSF46689">
    <property type="entry name" value="Homeodomain-like"/>
    <property type="match status" value="1"/>
</dbReference>
<gene>
    <name evidence="5" type="ORF">H9895_02160</name>
</gene>
<name>A0A9D1PKS3_9BACI</name>
<dbReference type="Pfam" id="PF00440">
    <property type="entry name" value="TetR_N"/>
    <property type="match status" value="1"/>
</dbReference>
<dbReference type="AlphaFoldDB" id="A0A9D1PKS3"/>